<dbReference type="GO" id="GO:0000166">
    <property type="term" value="F:nucleotide binding"/>
    <property type="evidence" value="ECO:0007669"/>
    <property type="project" value="InterPro"/>
</dbReference>
<evidence type="ECO:0000313" key="2">
    <source>
        <dbReference type="Proteomes" id="UP000298021"/>
    </source>
</evidence>
<organism evidence="1 2">
    <name type="scientific">Companilactobacillus suantsaicola</name>
    <dbReference type="NCBI Taxonomy" id="2487723"/>
    <lineage>
        <taxon>Bacteria</taxon>
        <taxon>Bacillati</taxon>
        <taxon>Bacillota</taxon>
        <taxon>Bacilli</taxon>
        <taxon>Lactobacillales</taxon>
        <taxon>Lactobacillaceae</taxon>
        <taxon>Companilactobacillus</taxon>
    </lineage>
</organism>
<dbReference type="SUPFAM" id="SSF55186">
    <property type="entry name" value="ThrRS/AlaRS common domain"/>
    <property type="match status" value="1"/>
</dbReference>
<sequence>MNKNIFREFSQQGRQILLYGADREEKMNTALENLSKLSEKYGTSFIKASVTRFSTVEDFTVDLFNKIHVQNLDLINGFTILEEELFKQNTVLVIDGMEEINNNIALREKLAELAKSMSDNSIYYENSYAKVIFIGTVNTAELLWNDVQSLKSRMATISI</sequence>
<dbReference type="OrthoDB" id="2267710at2"/>
<evidence type="ECO:0000313" key="1">
    <source>
        <dbReference type="EMBL" id="TGD22725.1"/>
    </source>
</evidence>
<dbReference type="AlphaFoldDB" id="A0A4Z0JIN7"/>
<keyword evidence="2" id="KW-1185">Reference proteome</keyword>
<reference evidence="1 2" key="1">
    <citation type="submission" date="2018-10" db="EMBL/GenBank/DDBJ databases">
        <title>Lactobacillus sp. R7 and Lactobacillus sp. R19 isolated from fermented mustard green product of Taiwan.</title>
        <authorList>
            <person name="Lin S.-T."/>
        </authorList>
    </citation>
    <scope>NUCLEOTIDE SEQUENCE [LARGE SCALE GENOMIC DNA]</scope>
    <source>
        <strain evidence="1 2">BCRC 81127</strain>
    </source>
</reference>
<name>A0A4Z0JIN7_9LACO</name>
<proteinExistence type="predicted"/>
<dbReference type="EMBL" id="RKLY01000019">
    <property type="protein sequence ID" value="TGD22725.1"/>
    <property type="molecule type" value="Genomic_DNA"/>
</dbReference>
<accession>A0A4Z0JIN7</accession>
<comment type="caution">
    <text evidence="1">The sequence shown here is derived from an EMBL/GenBank/DDBJ whole genome shotgun (WGS) entry which is preliminary data.</text>
</comment>
<dbReference type="InterPro" id="IPR018163">
    <property type="entry name" value="Thr/Ala-tRNA-synth_IIc_edit"/>
</dbReference>
<gene>
    <name evidence="1" type="ORF">EGT49_08060</name>
</gene>
<dbReference type="RefSeq" id="WP_135373234.1">
    <property type="nucleotide sequence ID" value="NZ_RKLY01000019.1"/>
</dbReference>
<protein>
    <recommendedName>
        <fullName evidence="3">ATPase AAA-type core domain-containing protein</fullName>
    </recommendedName>
</protein>
<dbReference type="Proteomes" id="UP000298021">
    <property type="component" value="Unassembled WGS sequence"/>
</dbReference>
<evidence type="ECO:0008006" key="3">
    <source>
        <dbReference type="Google" id="ProtNLM"/>
    </source>
</evidence>